<dbReference type="Proteomes" id="UP001152888">
    <property type="component" value="Unassembled WGS sequence"/>
</dbReference>
<dbReference type="GO" id="GO:0007020">
    <property type="term" value="P:microtubule nucleation"/>
    <property type="evidence" value="ECO:0007669"/>
    <property type="project" value="TreeGrafter"/>
</dbReference>
<dbReference type="GO" id="GO:0000278">
    <property type="term" value="P:mitotic cell cycle"/>
    <property type="evidence" value="ECO:0007669"/>
    <property type="project" value="TreeGrafter"/>
</dbReference>
<protein>
    <recommendedName>
        <fullName evidence="3">Protein NEDD1</fullName>
    </recommendedName>
</protein>
<dbReference type="PANTHER" id="PTHR44414">
    <property type="entry name" value="PROTEIN NEDD1"/>
    <property type="match status" value="1"/>
</dbReference>
<dbReference type="InterPro" id="IPR036322">
    <property type="entry name" value="WD40_repeat_dom_sf"/>
</dbReference>
<gene>
    <name evidence="1" type="ORF">ACAOBT_LOCUS26538</name>
</gene>
<dbReference type="AlphaFoldDB" id="A0A9P0PWT8"/>
<dbReference type="InterPro" id="IPR052818">
    <property type="entry name" value="NEDD1_Spindle_Assembly"/>
</dbReference>
<dbReference type="OrthoDB" id="1602884at2759"/>
<evidence type="ECO:0008006" key="3">
    <source>
        <dbReference type="Google" id="ProtNLM"/>
    </source>
</evidence>
<evidence type="ECO:0000313" key="1">
    <source>
        <dbReference type="EMBL" id="CAH2001956.1"/>
    </source>
</evidence>
<accession>A0A9P0PWT8</accession>
<dbReference type="PANTHER" id="PTHR44414:SF1">
    <property type="entry name" value="PROTEIN NEDD1"/>
    <property type="match status" value="1"/>
</dbReference>
<dbReference type="GO" id="GO:0036064">
    <property type="term" value="C:ciliary basal body"/>
    <property type="evidence" value="ECO:0007669"/>
    <property type="project" value="TreeGrafter"/>
</dbReference>
<dbReference type="InterPro" id="IPR001680">
    <property type="entry name" value="WD40_rpt"/>
</dbReference>
<name>A0A9P0PWT8_ACAOB</name>
<comment type="caution">
    <text evidence="1">The sequence shown here is derived from an EMBL/GenBank/DDBJ whole genome shotgun (WGS) entry which is preliminary data.</text>
</comment>
<dbReference type="EMBL" id="CAKOFQ010007477">
    <property type="protein sequence ID" value="CAH2001956.1"/>
    <property type="molecule type" value="Genomic_DNA"/>
</dbReference>
<proteinExistence type="predicted"/>
<dbReference type="SUPFAM" id="SSF50978">
    <property type="entry name" value="WD40 repeat-like"/>
    <property type="match status" value="1"/>
</dbReference>
<dbReference type="GO" id="GO:0043015">
    <property type="term" value="F:gamma-tubulin binding"/>
    <property type="evidence" value="ECO:0007669"/>
    <property type="project" value="TreeGrafter"/>
</dbReference>
<dbReference type="SMART" id="SM00320">
    <property type="entry name" value="WD40"/>
    <property type="match status" value="5"/>
</dbReference>
<dbReference type="GO" id="GO:0005737">
    <property type="term" value="C:cytoplasm"/>
    <property type="evidence" value="ECO:0007669"/>
    <property type="project" value="TreeGrafter"/>
</dbReference>
<dbReference type="InterPro" id="IPR015943">
    <property type="entry name" value="WD40/YVTN_repeat-like_dom_sf"/>
</dbReference>
<sequence>MYVASASTTIKLHEFPSGEAVHNYQPGTKVDGPVRSISWSRDGKWLVVVPHFGPPEILTVKNNLKLLKFIPNVEEPTCAAFLSSKKTLGISTKNGLVMLYDVKTRTVKKRFPRCISQITHLEFSTKDTHCAVGCKNGDVCVFNTVTNSPPTILKVPKSSSMSCMKINQLKHNLICGGSNEGVITVWDSNVGKPKWFREAFNAPVNAVAFSTINQDLMAAAGNDRQFLFFDYTEKKQVASVTVGNNIISLDYSQDGMHIIAGSQNGRVLIYDCRNITEPVYTYQAHKTTVRHVAFQKICDKTNSSSMSSMLSDLASPVLPNQTQKKISRTSDLFGFASAGPVSVSATETSTKRTISADEGDSFLAALGIDGNSTHSVHNDSVFSKSSAMLPVLHLTNPGGDNIPTPNSAKIFETKRLLSDPHFSSTPKVFPNAGSGDKVNEEKPVVENMDMKSTLKELFQEEMEQRMEEINKKVDFNTMHVITELRRNLFDLQLFQVKQFAYMQKVFETMKNATPFLAAGCDMNKLIEENEQLKMMNKFLEEQLKNSMVSKDNKTEDL</sequence>
<dbReference type="Pfam" id="PF00400">
    <property type="entry name" value="WD40"/>
    <property type="match status" value="1"/>
</dbReference>
<dbReference type="GO" id="GO:0000922">
    <property type="term" value="C:spindle pole"/>
    <property type="evidence" value="ECO:0007669"/>
    <property type="project" value="TreeGrafter"/>
</dbReference>
<organism evidence="1 2">
    <name type="scientific">Acanthoscelides obtectus</name>
    <name type="common">Bean weevil</name>
    <name type="synonym">Bruchus obtectus</name>
    <dbReference type="NCBI Taxonomy" id="200917"/>
    <lineage>
        <taxon>Eukaryota</taxon>
        <taxon>Metazoa</taxon>
        <taxon>Ecdysozoa</taxon>
        <taxon>Arthropoda</taxon>
        <taxon>Hexapoda</taxon>
        <taxon>Insecta</taxon>
        <taxon>Pterygota</taxon>
        <taxon>Neoptera</taxon>
        <taxon>Endopterygota</taxon>
        <taxon>Coleoptera</taxon>
        <taxon>Polyphaga</taxon>
        <taxon>Cucujiformia</taxon>
        <taxon>Chrysomeloidea</taxon>
        <taxon>Chrysomelidae</taxon>
        <taxon>Bruchinae</taxon>
        <taxon>Bruchini</taxon>
        <taxon>Acanthoscelides</taxon>
    </lineage>
</organism>
<reference evidence="1" key="1">
    <citation type="submission" date="2022-03" db="EMBL/GenBank/DDBJ databases">
        <authorList>
            <person name="Sayadi A."/>
        </authorList>
    </citation>
    <scope>NUCLEOTIDE SEQUENCE</scope>
</reference>
<dbReference type="GO" id="GO:0005813">
    <property type="term" value="C:centrosome"/>
    <property type="evidence" value="ECO:0007669"/>
    <property type="project" value="TreeGrafter"/>
</dbReference>
<keyword evidence="2" id="KW-1185">Reference proteome</keyword>
<evidence type="ECO:0000313" key="2">
    <source>
        <dbReference type="Proteomes" id="UP001152888"/>
    </source>
</evidence>
<dbReference type="Gene3D" id="2.130.10.10">
    <property type="entry name" value="YVTN repeat-like/Quinoprotein amine dehydrogenase"/>
    <property type="match status" value="2"/>
</dbReference>
<dbReference type="GO" id="GO:0005814">
    <property type="term" value="C:centriole"/>
    <property type="evidence" value="ECO:0007669"/>
    <property type="project" value="TreeGrafter"/>
</dbReference>